<sequence length="308" mass="32747">MPRPAPVTATTFPSRMPMLHLLKLIADGLRRGGRYFKMAHCGFTPMKFMHRVMSSPVPSVVQAFAIMRALADGRALTLSEVAQSCGISPSSCLGLLRTLVGEGVLSLGEGKRYALSPPWSEIAASDLDRSTRLVARARPLLERAARSWHAPIGLWRVTGRDRLQLVALGQSVAATRIHMEEGQRQPIGSGAVGRALAAAQRVGREELARRFAAVRWQRAVAFEDYAAQVAAAVAQGYGVDDGLSYAGISSIAVCLPDEAQSLCVSASVFAGSRSEAEFADLAAALVALAAEIAALDHKPSPPSRKAHA</sequence>
<protein>
    <submittedName>
        <fullName evidence="6">IclR family transcriptional regulator</fullName>
    </submittedName>
</protein>
<accession>A0ABY2QHI9</accession>
<organism evidence="6 7">
    <name type="scientific">Sphingomonas olei</name>
    <dbReference type="NCBI Taxonomy" id="1886787"/>
    <lineage>
        <taxon>Bacteria</taxon>
        <taxon>Pseudomonadati</taxon>
        <taxon>Pseudomonadota</taxon>
        <taxon>Alphaproteobacteria</taxon>
        <taxon>Sphingomonadales</taxon>
        <taxon>Sphingomonadaceae</taxon>
        <taxon>Sphingomonas</taxon>
    </lineage>
</organism>
<keyword evidence="2" id="KW-0238">DNA-binding</keyword>
<dbReference type="InterPro" id="IPR005471">
    <property type="entry name" value="Tscrpt_reg_IclR_N"/>
</dbReference>
<dbReference type="PANTHER" id="PTHR30136">
    <property type="entry name" value="HELIX-TURN-HELIX TRANSCRIPTIONAL REGULATOR, ICLR FAMILY"/>
    <property type="match status" value="1"/>
</dbReference>
<evidence type="ECO:0000259" key="4">
    <source>
        <dbReference type="PROSITE" id="PS51077"/>
    </source>
</evidence>
<evidence type="ECO:0000313" key="6">
    <source>
        <dbReference type="EMBL" id="THG40171.1"/>
    </source>
</evidence>
<reference evidence="6 7" key="1">
    <citation type="submission" date="2019-04" db="EMBL/GenBank/DDBJ databases">
        <title>Microbes associate with the intestines of laboratory mice.</title>
        <authorList>
            <person name="Navarre W."/>
            <person name="Wong E."/>
            <person name="Huang K.C."/>
            <person name="Tropini C."/>
            <person name="Ng K."/>
            <person name="Yu B."/>
        </authorList>
    </citation>
    <scope>NUCLEOTIDE SEQUENCE [LARGE SCALE GENOMIC DNA]</scope>
    <source>
        <strain evidence="6 7">NM83_B4-11</strain>
    </source>
</reference>
<evidence type="ECO:0000256" key="2">
    <source>
        <dbReference type="ARBA" id="ARBA00023125"/>
    </source>
</evidence>
<dbReference type="Pfam" id="PF09339">
    <property type="entry name" value="HTH_IclR"/>
    <property type="match status" value="1"/>
</dbReference>
<dbReference type="SMART" id="SM00346">
    <property type="entry name" value="HTH_ICLR"/>
    <property type="match status" value="1"/>
</dbReference>
<evidence type="ECO:0000256" key="3">
    <source>
        <dbReference type="ARBA" id="ARBA00023163"/>
    </source>
</evidence>
<dbReference type="SUPFAM" id="SSF46785">
    <property type="entry name" value="Winged helix' DNA-binding domain"/>
    <property type="match status" value="1"/>
</dbReference>
<dbReference type="EMBL" id="SSTI01000005">
    <property type="protein sequence ID" value="THG40171.1"/>
    <property type="molecule type" value="Genomic_DNA"/>
</dbReference>
<keyword evidence="3" id="KW-0804">Transcription</keyword>
<dbReference type="PROSITE" id="PS51078">
    <property type="entry name" value="ICLR_ED"/>
    <property type="match status" value="1"/>
</dbReference>
<keyword evidence="1" id="KW-0805">Transcription regulation</keyword>
<dbReference type="InterPro" id="IPR014757">
    <property type="entry name" value="Tscrpt_reg_IclR_C"/>
</dbReference>
<gene>
    <name evidence="6" type="ORF">E5988_08290</name>
</gene>
<evidence type="ECO:0000256" key="1">
    <source>
        <dbReference type="ARBA" id="ARBA00023015"/>
    </source>
</evidence>
<evidence type="ECO:0000259" key="5">
    <source>
        <dbReference type="PROSITE" id="PS51078"/>
    </source>
</evidence>
<dbReference type="InterPro" id="IPR029016">
    <property type="entry name" value="GAF-like_dom_sf"/>
</dbReference>
<dbReference type="InterPro" id="IPR050707">
    <property type="entry name" value="HTH_MetabolicPath_Reg"/>
</dbReference>
<dbReference type="Gene3D" id="1.10.10.10">
    <property type="entry name" value="Winged helix-like DNA-binding domain superfamily/Winged helix DNA-binding domain"/>
    <property type="match status" value="1"/>
</dbReference>
<dbReference type="PANTHER" id="PTHR30136:SF24">
    <property type="entry name" value="HTH-TYPE TRANSCRIPTIONAL REPRESSOR ALLR"/>
    <property type="match status" value="1"/>
</dbReference>
<keyword evidence="7" id="KW-1185">Reference proteome</keyword>
<dbReference type="InterPro" id="IPR036388">
    <property type="entry name" value="WH-like_DNA-bd_sf"/>
</dbReference>
<dbReference type="InterPro" id="IPR036390">
    <property type="entry name" value="WH_DNA-bd_sf"/>
</dbReference>
<comment type="caution">
    <text evidence="6">The sequence shown here is derived from an EMBL/GenBank/DDBJ whole genome shotgun (WGS) entry which is preliminary data.</text>
</comment>
<dbReference type="PROSITE" id="PS51077">
    <property type="entry name" value="HTH_ICLR"/>
    <property type="match status" value="1"/>
</dbReference>
<feature type="domain" description="IclR-ED" evidence="5">
    <location>
        <begin position="118"/>
        <end position="298"/>
    </location>
</feature>
<dbReference type="Pfam" id="PF01614">
    <property type="entry name" value="IclR_C"/>
    <property type="match status" value="1"/>
</dbReference>
<dbReference type="Proteomes" id="UP000308038">
    <property type="component" value="Unassembled WGS sequence"/>
</dbReference>
<dbReference type="Gene3D" id="3.30.450.40">
    <property type="match status" value="1"/>
</dbReference>
<name>A0ABY2QHI9_9SPHN</name>
<proteinExistence type="predicted"/>
<dbReference type="SUPFAM" id="SSF55781">
    <property type="entry name" value="GAF domain-like"/>
    <property type="match status" value="1"/>
</dbReference>
<evidence type="ECO:0000313" key="7">
    <source>
        <dbReference type="Proteomes" id="UP000308038"/>
    </source>
</evidence>
<feature type="domain" description="HTH iclR-type" evidence="4">
    <location>
        <begin position="57"/>
        <end position="117"/>
    </location>
</feature>